<gene>
    <name evidence="2" type="ORF">C1SCF055_LOCUS43461</name>
</gene>
<proteinExistence type="predicted"/>
<dbReference type="EMBL" id="CAMXCT020006722">
    <property type="protein sequence ID" value="CAL1172306.1"/>
    <property type="molecule type" value="Genomic_DNA"/>
</dbReference>
<sequence length="321" mass="36579">MGHYQSSTPKRHWGAGNSTLISRLDKGVLQGWKKKKGGPTPVVKYIDSRGVKRYKGTADLRKTEIYPMAFAREVLDLVEDMKKSCRGQPQLPSRVPPALETFQTTEWNDDPDFTAKVETPTPVATPVRSLAEGSAPQVPEPPRSLTDAVPETPPTPEGGRKPMTDRGSLQLKLRLAAKARIMRMVKAKSKRRDLEVPEWVKAEWGKGNKNQIADLLCSANFDKEAFLNSLHVVVTKKKVVSVEVEEGWFSESELRDEVGWSQLYILRRYAVLLSTSHFRCRKNLYDNEEEYWVVLKETGKRKEEQSFEEIHKRQKQAIPHI</sequence>
<dbReference type="AlphaFoldDB" id="A0A9P1GPV8"/>
<comment type="caution">
    <text evidence="2">The sequence shown here is derived from an EMBL/GenBank/DDBJ whole genome shotgun (WGS) entry which is preliminary data.</text>
</comment>
<reference evidence="2" key="1">
    <citation type="submission" date="2022-10" db="EMBL/GenBank/DDBJ databases">
        <authorList>
            <person name="Chen Y."/>
            <person name="Dougan E. K."/>
            <person name="Chan C."/>
            <person name="Rhodes N."/>
            <person name="Thang M."/>
        </authorList>
    </citation>
    <scope>NUCLEOTIDE SEQUENCE</scope>
</reference>
<name>A0A9P1GPV8_9DINO</name>
<evidence type="ECO:0000313" key="4">
    <source>
        <dbReference type="Proteomes" id="UP001152797"/>
    </source>
</evidence>
<evidence type="ECO:0000256" key="1">
    <source>
        <dbReference type="SAM" id="MobiDB-lite"/>
    </source>
</evidence>
<accession>A0A9P1GPV8</accession>
<keyword evidence="4" id="KW-1185">Reference proteome</keyword>
<dbReference type="Proteomes" id="UP001152797">
    <property type="component" value="Unassembled WGS sequence"/>
</dbReference>
<dbReference type="EMBL" id="CAMXCT010006722">
    <property type="protein sequence ID" value="CAI4018931.1"/>
    <property type="molecule type" value="Genomic_DNA"/>
</dbReference>
<evidence type="ECO:0000313" key="2">
    <source>
        <dbReference type="EMBL" id="CAI4018931.1"/>
    </source>
</evidence>
<organism evidence="2">
    <name type="scientific">Cladocopium goreaui</name>
    <dbReference type="NCBI Taxonomy" id="2562237"/>
    <lineage>
        <taxon>Eukaryota</taxon>
        <taxon>Sar</taxon>
        <taxon>Alveolata</taxon>
        <taxon>Dinophyceae</taxon>
        <taxon>Suessiales</taxon>
        <taxon>Symbiodiniaceae</taxon>
        <taxon>Cladocopium</taxon>
    </lineage>
</organism>
<feature type="region of interest" description="Disordered" evidence="1">
    <location>
        <begin position="108"/>
        <end position="168"/>
    </location>
</feature>
<dbReference type="EMBL" id="CAMXCT030006722">
    <property type="protein sequence ID" value="CAL4806243.1"/>
    <property type="molecule type" value="Genomic_DNA"/>
</dbReference>
<reference evidence="3" key="2">
    <citation type="submission" date="2024-04" db="EMBL/GenBank/DDBJ databases">
        <authorList>
            <person name="Chen Y."/>
            <person name="Shah S."/>
            <person name="Dougan E. K."/>
            <person name="Thang M."/>
            <person name="Chan C."/>
        </authorList>
    </citation>
    <scope>NUCLEOTIDE SEQUENCE [LARGE SCALE GENOMIC DNA]</scope>
</reference>
<evidence type="ECO:0000313" key="3">
    <source>
        <dbReference type="EMBL" id="CAL1172306.1"/>
    </source>
</evidence>
<protein>
    <submittedName>
        <fullName evidence="2">Uncharacterized protein</fullName>
    </submittedName>
</protein>